<feature type="compositionally biased region" description="Low complexity" evidence="1">
    <location>
        <begin position="55"/>
        <end position="99"/>
    </location>
</feature>
<dbReference type="Proteomes" id="UP000007484">
    <property type="component" value="Chromosome"/>
</dbReference>
<keyword evidence="4" id="KW-1185">Reference proteome</keyword>
<evidence type="ECO:0000256" key="2">
    <source>
        <dbReference type="SAM" id="SignalP"/>
    </source>
</evidence>
<accession>F0QQA7</accession>
<dbReference type="EMBL" id="CP002525">
    <property type="protein sequence ID" value="ADX97677.1"/>
    <property type="molecule type" value="Genomic_DNA"/>
</dbReference>
<feature type="signal peptide" evidence="2">
    <location>
        <begin position="1"/>
        <end position="16"/>
    </location>
</feature>
<keyword evidence="2" id="KW-0732">Signal</keyword>
<evidence type="ECO:0000313" key="3">
    <source>
        <dbReference type="EMBL" id="ADX97677.1"/>
    </source>
</evidence>
<dbReference type="AlphaFoldDB" id="F0QQA7"/>
<name>F0QQA7_MYCSL</name>
<gene>
    <name evidence="3" type="ordered locus">MSU_0133</name>
</gene>
<feature type="region of interest" description="Disordered" evidence="1">
    <location>
        <begin position="34"/>
        <end position="141"/>
    </location>
</feature>
<feature type="chain" id="PRO_5003258704" evidence="2">
    <location>
        <begin position="17"/>
        <end position="286"/>
    </location>
</feature>
<dbReference type="STRING" id="768700.MSU_0133"/>
<evidence type="ECO:0000256" key="1">
    <source>
        <dbReference type="SAM" id="MobiDB-lite"/>
    </source>
</evidence>
<proteinExistence type="predicted"/>
<evidence type="ECO:0000313" key="4">
    <source>
        <dbReference type="Proteomes" id="UP000007484"/>
    </source>
</evidence>
<reference evidence="3 4" key="1">
    <citation type="journal article" date="2011" name="J. Bacteriol.">
        <title>Complete genome sequences of two hemotropic Mycoplasmas, Mycoplasma haemofelis strain Ohio2 and Mycoplasma suis strain Illinois.</title>
        <authorList>
            <person name="Messick J.B."/>
            <person name="Santos A.P."/>
            <person name="Guimaraes A.M."/>
        </authorList>
    </citation>
    <scope>NUCLEOTIDE SEQUENCE [LARGE SCALE GENOMIC DNA]</scope>
    <source>
        <strain evidence="3 4">Illinois</strain>
    </source>
</reference>
<dbReference type="KEGG" id="mss:MSU_0133"/>
<dbReference type="HOGENOM" id="CLU_084743_0_0_14"/>
<sequence>MSLAAAKLVGYFSAIAVGTTSTAAAGSYGLFSYFKKDSKNNSNSPKTQGEQTTNSASSPSNPEGSSRSLSSQTQSTSVSAETRNSGQTPSQQQSSGQLGIEINNHSTRSTSEDSRNTPSHSLVDDSSTRREAIPKLLDQNSPEDGEWKFYIGKNNSEIILEDDEVEDGDFFLAEYIKRESGQEVTCQRLLKGNSNWNQMKGEEQCKVLSSWSWWSEKEKERDEKLSHLLFVDKEIVRKTLEKFGLYGENLASTKKTTWIKDSLVCSKQSGSLGGDDESNKFLITCQ</sequence>
<feature type="compositionally biased region" description="Polar residues" evidence="1">
    <location>
        <begin position="45"/>
        <end position="54"/>
    </location>
</feature>
<organism evidence="3 4">
    <name type="scientific">Mycoplasma suis (strain Illinois)</name>
    <dbReference type="NCBI Taxonomy" id="768700"/>
    <lineage>
        <taxon>Bacteria</taxon>
        <taxon>Bacillati</taxon>
        <taxon>Mycoplasmatota</taxon>
        <taxon>Mollicutes</taxon>
        <taxon>Mycoplasmataceae</taxon>
        <taxon>Mycoplasma</taxon>
    </lineage>
</organism>
<protein>
    <submittedName>
        <fullName evidence="3">Uncharacterized protein</fullName>
    </submittedName>
</protein>
<dbReference type="RefSeq" id="WP_013609636.1">
    <property type="nucleotide sequence ID" value="NC_015155.1"/>
</dbReference>
<feature type="compositionally biased region" description="Basic and acidic residues" evidence="1">
    <location>
        <begin position="122"/>
        <end position="133"/>
    </location>
</feature>